<name>A0A8T0J928_CERPU</name>
<organism evidence="1 2">
    <name type="scientific">Ceratodon purpureus</name>
    <name type="common">Fire moss</name>
    <name type="synonym">Dicranum purpureum</name>
    <dbReference type="NCBI Taxonomy" id="3225"/>
    <lineage>
        <taxon>Eukaryota</taxon>
        <taxon>Viridiplantae</taxon>
        <taxon>Streptophyta</taxon>
        <taxon>Embryophyta</taxon>
        <taxon>Bryophyta</taxon>
        <taxon>Bryophytina</taxon>
        <taxon>Bryopsida</taxon>
        <taxon>Dicranidae</taxon>
        <taxon>Pseudoditrichales</taxon>
        <taxon>Ditrichaceae</taxon>
        <taxon>Ceratodon</taxon>
    </lineage>
</organism>
<protein>
    <submittedName>
        <fullName evidence="1">Uncharacterized protein</fullName>
    </submittedName>
</protein>
<evidence type="ECO:0000313" key="1">
    <source>
        <dbReference type="EMBL" id="KAG0591403.1"/>
    </source>
</evidence>
<keyword evidence="2" id="KW-1185">Reference proteome</keyword>
<evidence type="ECO:0000313" key="2">
    <source>
        <dbReference type="Proteomes" id="UP000822688"/>
    </source>
</evidence>
<gene>
    <name evidence="1" type="ORF">KC19_1G173100</name>
</gene>
<dbReference type="EMBL" id="CM026421">
    <property type="protein sequence ID" value="KAG0591403.1"/>
    <property type="molecule type" value="Genomic_DNA"/>
</dbReference>
<sequence>MIAPGFVPSLCLGFGLRTGASVSASVFFPSSPSCNLSTVCAASGSPAVVVVMEGVCTSSPSLVSMAYGRGSVDLPKLQTR</sequence>
<proteinExistence type="predicted"/>
<comment type="caution">
    <text evidence="1">The sequence shown here is derived from an EMBL/GenBank/DDBJ whole genome shotgun (WGS) entry which is preliminary data.</text>
</comment>
<dbReference type="AlphaFoldDB" id="A0A8T0J928"/>
<reference evidence="1" key="1">
    <citation type="submission" date="2020-06" db="EMBL/GenBank/DDBJ databases">
        <title>WGS assembly of Ceratodon purpureus strain R40.</title>
        <authorList>
            <person name="Carey S.B."/>
            <person name="Jenkins J."/>
            <person name="Shu S."/>
            <person name="Lovell J.T."/>
            <person name="Sreedasyam A."/>
            <person name="Maumus F."/>
            <person name="Tiley G.P."/>
            <person name="Fernandez-Pozo N."/>
            <person name="Barry K."/>
            <person name="Chen C."/>
            <person name="Wang M."/>
            <person name="Lipzen A."/>
            <person name="Daum C."/>
            <person name="Saski C.A."/>
            <person name="Payton A.C."/>
            <person name="Mcbreen J.C."/>
            <person name="Conrad R.E."/>
            <person name="Kollar L.M."/>
            <person name="Olsson S."/>
            <person name="Huttunen S."/>
            <person name="Landis J.B."/>
            <person name="Wickett N.J."/>
            <person name="Johnson M.G."/>
            <person name="Rensing S.A."/>
            <person name="Grimwood J."/>
            <person name="Schmutz J."/>
            <person name="Mcdaniel S.F."/>
        </authorList>
    </citation>
    <scope>NUCLEOTIDE SEQUENCE</scope>
    <source>
        <strain evidence="1">R40</strain>
    </source>
</reference>
<accession>A0A8T0J928</accession>
<dbReference type="Proteomes" id="UP000822688">
    <property type="component" value="Chromosome 1"/>
</dbReference>